<evidence type="ECO:0000313" key="3">
    <source>
        <dbReference type="Proteomes" id="UP000584374"/>
    </source>
</evidence>
<proteinExistence type="predicted"/>
<feature type="region of interest" description="Disordered" evidence="1">
    <location>
        <begin position="1"/>
        <end position="43"/>
    </location>
</feature>
<evidence type="ECO:0000256" key="1">
    <source>
        <dbReference type="SAM" id="MobiDB-lite"/>
    </source>
</evidence>
<evidence type="ECO:0000313" key="2">
    <source>
        <dbReference type="EMBL" id="MBB5158825.1"/>
    </source>
</evidence>
<protein>
    <submittedName>
        <fullName evidence="2">Uncharacterized protein</fullName>
    </submittedName>
</protein>
<organism evidence="2 3">
    <name type="scientific">Saccharopolyspora phatthalungensis</name>
    <dbReference type="NCBI Taxonomy" id="664693"/>
    <lineage>
        <taxon>Bacteria</taxon>
        <taxon>Bacillati</taxon>
        <taxon>Actinomycetota</taxon>
        <taxon>Actinomycetes</taxon>
        <taxon>Pseudonocardiales</taxon>
        <taxon>Pseudonocardiaceae</taxon>
        <taxon>Saccharopolyspora</taxon>
    </lineage>
</organism>
<accession>A0A840QJ68</accession>
<dbReference type="AlphaFoldDB" id="A0A840QJ68"/>
<name>A0A840QJ68_9PSEU</name>
<gene>
    <name evidence="2" type="ORF">BJ970_006424</name>
</gene>
<comment type="caution">
    <text evidence="2">The sequence shown here is derived from an EMBL/GenBank/DDBJ whole genome shotgun (WGS) entry which is preliminary data.</text>
</comment>
<dbReference type="RefSeq" id="WP_281399653.1">
    <property type="nucleotide sequence ID" value="NZ_JACHIW010000002.1"/>
</dbReference>
<dbReference type="EMBL" id="JACHIW010000002">
    <property type="protein sequence ID" value="MBB5158825.1"/>
    <property type="molecule type" value="Genomic_DNA"/>
</dbReference>
<reference evidence="2 3" key="1">
    <citation type="submission" date="2020-08" db="EMBL/GenBank/DDBJ databases">
        <title>Sequencing the genomes of 1000 actinobacteria strains.</title>
        <authorList>
            <person name="Klenk H.-P."/>
        </authorList>
    </citation>
    <scope>NUCLEOTIDE SEQUENCE [LARGE SCALE GENOMIC DNA]</scope>
    <source>
        <strain evidence="2 3">DSM 45584</strain>
    </source>
</reference>
<keyword evidence="3" id="KW-1185">Reference proteome</keyword>
<feature type="compositionally biased region" description="Basic and acidic residues" evidence="1">
    <location>
        <begin position="9"/>
        <end position="24"/>
    </location>
</feature>
<sequence>MRPAHVLTAKHEDKTEQDSQDPPHKPQGNGPQGPPDPDTGNRH</sequence>
<dbReference type="Proteomes" id="UP000584374">
    <property type="component" value="Unassembled WGS sequence"/>
</dbReference>